<evidence type="ECO:0000256" key="2">
    <source>
        <dbReference type="ARBA" id="ARBA00023015"/>
    </source>
</evidence>
<keyword evidence="4" id="KW-0804">Transcription</keyword>
<comment type="similarity">
    <text evidence="1">Belongs to the LysR transcriptional regulatory family.</text>
</comment>
<dbReference type="SUPFAM" id="SSF53850">
    <property type="entry name" value="Periplasmic binding protein-like II"/>
    <property type="match status" value="1"/>
</dbReference>
<dbReference type="Gene3D" id="1.10.10.10">
    <property type="entry name" value="Winged helix-like DNA-binding domain superfamily/Winged helix DNA-binding domain"/>
    <property type="match status" value="1"/>
</dbReference>
<dbReference type="PANTHER" id="PTHR30419">
    <property type="entry name" value="HTH-TYPE TRANSCRIPTIONAL REGULATOR YBHD"/>
    <property type="match status" value="1"/>
</dbReference>
<evidence type="ECO:0000256" key="4">
    <source>
        <dbReference type="ARBA" id="ARBA00023163"/>
    </source>
</evidence>
<dbReference type="PANTHER" id="PTHR30419:SF8">
    <property type="entry name" value="NITROGEN ASSIMILATION TRANSCRIPTIONAL ACTIVATOR-RELATED"/>
    <property type="match status" value="1"/>
</dbReference>
<gene>
    <name evidence="6" type="ORF">H8717_02010</name>
</gene>
<feature type="domain" description="HTH lysR-type" evidence="5">
    <location>
        <begin position="1"/>
        <end position="58"/>
    </location>
</feature>
<comment type="caution">
    <text evidence="6">The sequence shown here is derived from an EMBL/GenBank/DDBJ whole genome shotgun (WGS) entry which is preliminary data.</text>
</comment>
<keyword evidence="7" id="KW-1185">Reference proteome</keyword>
<sequence>MELRLLRYFLAVAREENITRAAESLHITQPSLSKQLMELEQELGKQLFIRGKRKITLTEEGVLLRKRADEILMLCEKTQREIAQDSDLIGGVISIGGAQSPVVAQATSLIADRYLGVKFQFFNGDAETLMERLDHGTLDFGILIEPVDLVKYEHLPLNETDEWGLLMQKDCSLASKKVIRPEDIQGVPLILPQRIGLQRELSTWAGISTEQLNTIATFDILFNNPSLLIKNGLGYAFALRTLVDTSESPTLCFRPLEPAIKIQYGLAWKRYPIFSKAAEKFIEQLRELVE</sequence>
<keyword evidence="3" id="KW-0238">DNA-binding</keyword>
<dbReference type="RefSeq" id="WP_262398843.1">
    <property type="nucleotide sequence ID" value="NZ_JACRTB010000003.1"/>
</dbReference>
<reference evidence="6 7" key="1">
    <citation type="submission" date="2020-08" db="EMBL/GenBank/DDBJ databases">
        <title>Genome public.</title>
        <authorList>
            <person name="Liu C."/>
            <person name="Sun Q."/>
        </authorList>
    </citation>
    <scope>NUCLEOTIDE SEQUENCE [LARGE SCALE GENOMIC DNA]</scope>
    <source>
        <strain evidence="6 7">BX1</strain>
    </source>
</reference>
<evidence type="ECO:0000259" key="5">
    <source>
        <dbReference type="PROSITE" id="PS50931"/>
    </source>
</evidence>
<dbReference type="Pfam" id="PF00126">
    <property type="entry name" value="HTH_1"/>
    <property type="match status" value="1"/>
</dbReference>
<dbReference type="Proteomes" id="UP000658131">
    <property type="component" value="Unassembled WGS sequence"/>
</dbReference>
<evidence type="ECO:0000256" key="1">
    <source>
        <dbReference type="ARBA" id="ARBA00009437"/>
    </source>
</evidence>
<accession>A0ABR7NFK1</accession>
<dbReference type="InterPro" id="IPR000847">
    <property type="entry name" value="LysR_HTH_N"/>
</dbReference>
<dbReference type="InterPro" id="IPR036390">
    <property type="entry name" value="WH_DNA-bd_sf"/>
</dbReference>
<proteinExistence type="inferred from homology"/>
<dbReference type="SUPFAM" id="SSF46785">
    <property type="entry name" value="Winged helix' DNA-binding domain"/>
    <property type="match status" value="1"/>
</dbReference>
<dbReference type="Gene3D" id="3.40.190.10">
    <property type="entry name" value="Periplasmic binding protein-like II"/>
    <property type="match status" value="2"/>
</dbReference>
<dbReference type="InterPro" id="IPR050950">
    <property type="entry name" value="HTH-type_LysR_regulators"/>
</dbReference>
<evidence type="ECO:0000256" key="3">
    <source>
        <dbReference type="ARBA" id="ARBA00023125"/>
    </source>
</evidence>
<dbReference type="PRINTS" id="PR00039">
    <property type="entry name" value="HTHLYSR"/>
</dbReference>
<dbReference type="Pfam" id="PF03466">
    <property type="entry name" value="LysR_substrate"/>
    <property type="match status" value="1"/>
</dbReference>
<dbReference type="EMBL" id="JACRTB010000003">
    <property type="protein sequence ID" value="MBC8575186.1"/>
    <property type="molecule type" value="Genomic_DNA"/>
</dbReference>
<evidence type="ECO:0000313" key="7">
    <source>
        <dbReference type="Proteomes" id="UP000658131"/>
    </source>
</evidence>
<dbReference type="InterPro" id="IPR036388">
    <property type="entry name" value="WH-like_DNA-bd_sf"/>
</dbReference>
<dbReference type="CDD" id="cd05466">
    <property type="entry name" value="PBP2_LTTR_substrate"/>
    <property type="match status" value="1"/>
</dbReference>
<evidence type="ECO:0000313" key="6">
    <source>
        <dbReference type="EMBL" id="MBC8575186.1"/>
    </source>
</evidence>
<organism evidence="6 7">
    <name type="scientific">Yanshouia hominis</name>
    <dbReference type="NCBI Taxonomy" id="2763673"/>
    <lineage>
        <taxon>Bacteria</taxon>
        <taxon>Bacillati</taxon>
        <taxon>Bacillota</taxon>
        <taxon>Clostridia</taxon>
        <taxon>Eubacteriales</taxon>
        <taxon>Oscillospiraceae</taxon>
        <taxon>Yanshouia</taxon>
    </lineage>
</organism>
<keyword evidence="2" id="KW-0805">Transcription regulation</keyword>
<name>A0ABR7NFK1_9FIRM</name>
<dbReference type="InterPro" id="IPR005119">
    <property type="entry name" value="LysR_subst-bd"/>
</dbReference>
<dbReference type="PROSITE" id="PS50931">
    <property type="entry name" value="HTH_LYSR"/>
    <property type="match status" value="1"/>
</dbReference>
<protein>
    <submittedName>
        <fullName evidence="6">LysR family transcriptional regulator</fullName>
    </submittedName>
</protein>